<evidence type="ECO:0000313" key="2">
    <source>
        <dbReference type="Proteomes" id="UP000005206"/>
    </source>
</evidence>
<evidence type="ECO:0000313" key="1">
    <source>
        <dbReference type="EMBL" id="EEU42097.1"/>
    </source>
</evidence>
<proteinExistence type="predicted"/>
<organism evidence="1 2">
    <name type="scientific">Fusarium vanettenii (strain ATCC MYA-4622 / CBS 123669 / FGSC 9596 / NRRL 45880 / 77-13-4)</name>
    <name type="common">Fusarium solani subsp. pisi</name>
    <dbReference type="NCBI Taxonomy" id="660122"/>
    <lineage>
        <taxon>Eukaryota</taxon>
        <taxon>Fungi</taxon>
        <taxon>Dikarya</taxon>
        <taxon>Ascomycota</taxon>
        <taxon>Pezizomycotina</taxon>
        <taxon>Sordariomycetes</taxon>
        <taxon>Hypocreomycetidae</taxon>
        <taxon>Hypocreales</taxon>
        <taxon>Nectriaceae</taxon>
        <taxon>Fusarium</taxon>
        <taxon>Fusarium solani species complex</taxon>
        <taxon>Fusarium vanettenii</taxon>
    </lineage>
</organism>
<dbReference type="EMBL" id="GG698906">
    <property type="protein sequence ID" value="EEU42097.1"/>
    <property type="molecule type" value="Genomic_DNA"/>
</dbReference>
<reference evidence="1 2" key="1">
    <citation type="journal article" date="2009" name="PLoS Genet.">
        <title>The genome of Nectria haematococca: contribution of supernumerary chromosomes to gene expansion.</title>
        <authorList>
            <person name="Coleman J.J."/>
            <person name="Rounsley S.D."/>
            <person name="Rodriguez-Carres M."/>
            <person name="Kuo A."/>
            <person name="Wasmann C.C."/>
            <person name="Grimwood J."/>
            <person name="Schmutz J."/>
            <person name="Taga M."/>
            <person name="White G.J."/>
            <person name="Zhou S."/>
            <person name="Schwartz D.C."/>
            <person name="Freitag M."/>
            <person name="Ma L.J."/>
            <person name="Danchin E.G."/>
            <person name="Henrissat B."/>
            <person name="Coutinho P.M."/>
            <person name="Nelson D.R."/>
            <person name="Straney D."/>
            <person name="Napoli C.A."/>
            <person name="Barker B.M."/>
            <person name="Gribskov M."/>
            <person name="Rep M."/>
            <person name="Kroken S."/>
            <person name="Molnar I."/>
            <person name="Rensing C."/>
            <person name="Kennell J.C."/>
            <person name="Zamora J."/>
            <person name="Farman M.L."/>
            <person name="Selker E.U."/>
            <person name="Salamov A."/>
            <person name="Shapiro H."/>
            <person name="Pangilinan J."/>
            <person name="Lindquist E."/>
            <person name="Lamers C."/>
            <person name="Grigoriev I.V."/>
            <person name="Geiser D.M."/>
            <person name="Covert S.F."/>
            <person name="Temporini E."/>
            <person name="Vanetten H.D."/>
        </authorList>
    </citation>
    <scope>NUCLEOTIDE SEQUENCE [LARGE SCALE GENOMIC DNA]</scope>
    <source>
        <strain evidence="2">ATCC MYA-4622 / CBS 123669 / FGSC 9596 / NRRL 45880 / 77-13-4</strain>
    </source>
</reference>
<dbReference type="Proteomes" id="UP000005206">
    <property type="component" value="Chromosome 10"/>
</dbReference>
<keyword evidence="2" id="KW-1185">Reference proteome</keyword>
<dbReference type="eggNOG" id="ENOG502SIM6">
    <property type="taxonomic scope" value="Eukaryota"/>
</dbReference>
<dbReference type="RefSeq" id="XP_003047810.1">
    <property type="nucleotide sequence ID" value="XM_003047764.1"/>
</dbReference>
<dbReference type="InParanoid" id="C7Z216"/>
<sequence length="671" mass="77315">MEEHRTWKIKLPPEECPDPDSLGSLEAIYRELCRIDDIDWSLTKPRLDGFNDAWWEYFDGNSDGDFATEEQIEAACRDAIWRVDCDREALRKKAMHLSRDTLRHLGIVDLPMEILSHIFGYLQHQAIEVRDKNIIYWPSKVQSVANATGPLLTVYNARQVCRLFNTLASPLLCPILNLKIEQESLDRAENLLANPNIASGVTGIQVSLEYRPLELAESFRRFAIVRMGHLERLNREVDWPISVTDQEDREYRTDHLRAGNYQEIHDAWNYFLTIQEGEAYLFSEEEDEEEDDRVYEPFGISTYLPDKAAVEIWRIFCNGHREYVKLQKSQHDLIQSRTFVKTLSRLLASRLNRPLALRMHTSFDPDGLWNQDDAYKILTDNAELAKFLPTANTWSEMMHTMRTPVVLHQIKILSELPIAMHEAGVVLRHLAVNHLPEYNSFSTICPGDDESLDSPAWEQLSEACQHLEVFQVEWGGRPARGSFRYIDNQEYSERYVNSVLSSQQLEHVNVTISPFGLSDGTGNTTERVPHMPGVLASINWPRIKKVSINTLSLRYKELENFCKALGSTIEYIGLISVNLESGSWVNILDILRDKMASSRKSGRCRVWLADLRGGELGQRGSNFVNRTPNPRRRELEDPGLVDLFRDYIQGEMKENPALKSRFFWSSGEPKE</sequence>
<accession>C7Z216</accession>
<dbReference type="OMA" id="ALRCCIN"/>
<dbReference type="KEGG" id="nhe:NECHADRAFT_85991"/>
<dbReference type="HOGENOM" id="CLU_022341_1_0_1"/>
<dbReference type="VEuPathDB" id="FungiDB:NECHADRAFT_85991"/>
<dbReference type="GeneID" id="9671595"/>
<dbReference type="OrthoDB" id="3759773at2759"/>
<dbReference type="STRING" id="660122.C7Z216"/>
<gene>
    <name evidence="1" type="ORF">NECHADRAFT_85991</name>
</gene>
<protein>
    <recommendedName>
        <fullName evidence="3">F-box domain-containing protein</fullName>
    </recommendedName>
</protein>
<dbReference type="AlphaFoldDB" id="C7Z216"/>
<name>C7Z216_FUSV7</name>
<evidence type="ECO:0008006" key="3">
    <source>
        <dbReference type="Google" id="ProtNLM"/>
    </source>
</evidence>